<name>A0ACD3BH65_9AGAR</name>
<organism evidence="1 2">
    <name type="scientific">Pluteus cervinus</name>
    <dbReference type="NCBI Taxonomy" id="181527"/>
    <lineage>
        <taxon>Eukaryota</taxon>
        <taxon>Fungi</taxon>
        <taxon>Dikarya</taxon>
        <taxon>Basidiomycota</taxon>
        <taxon>Agaricomycotina</taxon>
        <taxon>Agaricomycetes</taxon>
        <taxon>Agaricomycetidae</taxon>
        <taxon>Agaricales</taxon>
        <taxon>Pluteineae</taxon>
        <taxon>Pluteaceae</taxon>
        <taxon>Pluteus</taxon>
    </lineage>
</organism>
<evidence type="ECO:0000313" key="1">
    <source>
        <dbReference type="EMBL" id="TFK76892.1"/>
    </source>
</evidence>
<dbReference type="EMBL" id="ML208259">
    <property type="protein sequence ID" value="TFK76892.1"/>
    <property type="molecule type" value="Genomic_DNA"/>
</dbReference>
<reference evidence="1 2" key="1">
    <citation type="journal article" date="2019" name="Nat. Ecol. Evol.">
        <title>Megaphylogeny resolves global patterns of mushroom evolution.</title>
        <authorList>
            <person name="Varga T."/>
            <person name="Krizsan K."/>
            <person name="Foldi C."/>
            <person name="Dima B."/>
            <person name="Sanchez-Garcia M."/>
            <person name="Sanchez-Ramirez S."/>
            <person name="Szollosi G.J."/>
            <person name="Szarkandi J.G."/>
            <person name="Papp V."/>
            <person name="Albert L."/>
            <person name="Andreopoulos W."/>
            <person name="Angelini C."/>
            <person name="Antonin V."/>
            <person name="Barry K.W."/>
            <person name="Bougher N.L."/>
            <person name="Buchanan P."/>
            <person name="Buyck B."/>
            <person name="Bense V."/>
            <person name="Catcheside P."/>
            <person name="Chovatia M."/>
            <person name="Cooper J."/>
            <person name="Damon W."/>
            <person name="Desjardin D."/>
            <person name="Finy P."/>
            <person name="Geml J."/>
            <person name="Haridas S."/>
            <person name="Hughes K."/>
            <person name="Justo A."/>
            <person name="Karasinski D."/>
            <person name="Kautmanova I."/>
            <person name="Kiss B."/>
            <person name="Kocsube S."/>
            <person name="Kotiranta H."/>
            <person name="LaButti K.M."/>
            <person name="Lechner B.E."/>
            <person name="Liimatainen K."/>
            <person name="Lipzen A."/>
            <person name="Lukacs Z."/>
            <person name="Mihaltcheva S."/>
            <person name="Morgado L.N."/>
            <person name="Niskanen T."/>
            <person name="Noordeloos M.E."/>
            <person name="Ohm R.A."/>
            <person name="Ortiz-Santana B."/>
            <person name="Ovrebo C."/>
            <person name="Racz N."/>
            <person name="Riley R."/>
            <person name="Savchenko A."/>
            <person name="Shiryaev A."/>
            <person name="Soop K."/>
            <person name="Spirin V."/>
            <person name="Szebenyi C."/>
            <person name="Tomsovsky M."/>
            <person name="Tulloss R.E."/>
            <person name="Uehling J."/>
            <person name="Grigoriev I.V."/>
            <person name="Vagvolgyi C."/>
            <person name="Papp T."/>
            <person name="Martin F.M."/>
            <person name="Miettinen O."/>
            <person name="Hibbett D.S."/>
            <person name="Nagy L.G."/>
        </authorList>
    </citation>
    <scope>NUCLEOTIDE SEQUENCE [LARGE SCALE GENOMIC DNA]</scope>
    <source>
        <strain evidence="1 2">NL-1719</strain>
    </source>
</reference>
<protein>
    <submittedName>
        <fullName evidence="1">Uncharacterized protein</fullName>
    </submittedName>
</protein>
<sequence length="440" mass="46203">MNLSMGSPAEAPRRAHLYVGNLSPRVTEYMLTEIFAVAGPVQHVKIIPDRNYQHGGLNYGFVEYMDMRAAETALQTLNGRKIFDTEIRVNWAYQGQQNKEDTSGHYHVFVGDLSPEVNDEVLAKAFGAFGTLSDARVMWDMNSGKSRGYGFLAFRDKTDAEQAIATMNGEWLGSRAIRVNWANQKTQGGPPSALPTTAAPPRPTGGVGAAPAPVFQGGPVSYESVVQQTPAYNTTVYVGNLVPYCTQADLIPLFQSIGYLSEIRMQADRGFAFVKLDTHEHAAMAIVQLQGQMVHGRPIKCSWGKDRADGAAASPGAPLSPGAAASPYGGVPMYGMPQPASYGQYGFPGYGGFPNQTSAAPGAPGPTSPGMPQPTGGAAAGLGLSAPGGQPGADLTGAGAGQAAQAAWGADPNAYYANYWGGYYGAAGQQAGDAQMQPPQ</sequence>
<evidence type="ECO:0000313" key="2">
    <source>
        <dbReference type="Proteomes" id="UP000308600"/>
    </source>
</evidence>
<dbReference type="Proteomes" id="UP000308600">
    <property type="component" value="Unassembled WGS sequence"/>
</dbReference>
<gene>
    <name evidence="1" type="ORF">BDN72DRAFT_783451</name>
</gene>
<accession>A0ACD3BH65</accession>
<keyword evidence="2" id="KW-1185">Reference proteome</keyword>
<proteinExistence type="predicted"/>